<protein>
    <submittedName>
        <fullName evidence="1">Uncharacterized protein</fullName>
    </submittedName>
</protein>
<sequence length="107" mass="12043">MLTLRLLPEDELAGVADPERCVELAVPRGTEDRITVRTLRLTPADLVRLRTETDVALADIRNEVMRAEAAWRQRLEEWHADGRAAVEANEPDMALLSRVLEGLWASV</sequence>
<organism evidence="1 2">
    <name type="scientific">Streptomyces hebeiensis</name>
    <dbReference type="NCBI Taxonomy" id="229486"/>
    <lineage>
        <taxon>Bacteria</taxon>
        <taxon>Bacillati</taxon>
        <taxon>Actinomycetota</taxon>
        <taxon>Actinomycetes</taxon>
        <taxon>Kitasatosporales</taxon>
        <taxon>Streptomycetaceae</taxon>
        <taxon>Streptomyces</taxon>
    </lineage>
</organism>
<evidence type="ECO:0000313" key="1">
    <source>
        <dbReference type="EMBL" id="GAA1199697.1"/>
    </source>
</evidence>
<dbReference type="EMBL" id="BAAAKV010000103">
    <property type="protein sequence ID" value="GAA1199697.1"/>
    <property type="molecule type" value="Genomic_DNA"/>
</dbReference>
<keyword evidence="2" id="KW-1185">Reference proteome</keyword>
<reference evidence="2" key="1">
    <citation type="journal article" date="2019" name="Int. J. Syst. Evol. Microbiol.">
        <title>The Global Catalogue of Microorganisms (GCM) 10K type strain sequencing project: providing services to taxonomists for standard genome sequencing and annotation.</title>
        <authorList>
            <consortium name="The Broad Institute Genomics Platform"/>
            <consortium name="The Broad Institute Genome Sequencing Center for Infectious Disease"/>
            <person name="Wu L."/>
            <person name="Ma J."/>
        </authorList>
    </citation>
    <scope>NUCLEOTIDE SEQUENCE [LARGE SCALE GENOMIC DNA]</scope>
    <source>
        <strain evidence="2">JCM 12696</strain>
    </source>
</reference>
<dbReference type="Proteomes" id="UP001501371">
    <property type="component" value="Unassembled WGS sequence"/>
</dbReference>
<gene>
    <name evidence="1" type="ORF">GCM10009654_65320</name>
</gene>
<accession>A0ABP4FVJ3</accession>
<evidence type="ECO:0000313" key="2">
    <source>
        <dbReference type="Proteomes" id="UP001501371"/>
    </source>
</evidence>
<comment type="caution">
    <text evidence="1">The sequence shown here is derived from an EMBL/GenBank/DDBJ whole genome shotgun (WGS) entry which is preliminary data.</text>
</comment>
<name>A0ABP4FVJ3_9ACTN</name>
<proteinExistence type="predicted"/>